<evidence type="ECO:0000313" key="1">
    <source>
        <dbReference type="EMBL" id="CAB9527308.1"/>
    </source>
</evidence>
<comment type="caution">
    <text evidence="1">The sequence shown here is derived from an EMBL/GenBank/DDBJ whole genome shotgun (WGS) entry which is preliminary data.</text>
</comment>
<accession>A0A9N8HYD2</accession>
<dbReference type="Proteomes" id="UP001153069">
    <property type="component" value="Unassembled WGS sequence"/>
</dbReference>
<reference evidence="1" key="1">
    <citation type="submission" date="2020-06" db="EMBL/GenBank/DDBJ databases">
        <authorList>
            <consortium name="Plant Systems Biology data submission"/>
        </authorList>
    </citation>
    <scope>NUCLEOTIDE SEQUENCE</scope>
    <source>
        <strain evidence="1">D6</strain>
    </source>
</reference>
<sequence>MTTDSSNNVFVAALEAKLRNLAGLDDKERSLLIATIATPATDFVTVSLKYSKFGLTTIQDIAKSAECNHAVNHEYLRNTNYPRTLFIRTKQIGFSEFGAEDALSYAGIGKIHLVDETDSRFPQPAKIEECNEYLLHAVKDLRLKHKLYDPLEEGCEETRREFISAVLVLAATFAGVKLACEEEINGSIGKGPVDWTAHYENHRICITEGKKDNITQGLYQNLAQLTAAGEVRRQKRSFCVDLPLYGIATTYREWIILCLDPAAAESRAGIRLPTL</sequence>
<keyword evidence="2" id="KW-1185">Reference proteome</keyword>
<organism evidence="1 2">
    <name type="scientific">Seminavis robusta</name>
    <dbReference type="NCBI Taxonomy" id="568900"/>
    <lineage>
        <taxon>Eukaryota</taxon>
        <taxon>Sar</taxon>
        <taxon>Stramenopiles</taxon>
        <taxon>Ochrophyta</taxon>
        <taxon>Bacillariophyta</taxon>
        <taxon>Bacillariophyceae</taxon>
        <taxon>Bacillariophycidae</taxon>
        <taxon>Naviculales</taxon>
        <taxon>Naviculaceae</taxon>
        <taxon>Seminavis</taxon>
    </lineage>
</organism>
<dbReference type="EMBL" id="CAICTM010001973">
    <property type="protein sequence ID" value="CAB9527308.1"/>
    <property type="molecule type" value="Genomic_DNA"/>
</dbReference>
<name>A0A9N8HYD2_9STRA</name>
<dbReference type="AlphaFoldDB" id="A0A9N8HYD2"/>
<gene>
    <name evidence="1" type="ORF">SEMRO_1975_G308780.1</name>
</gene>
<dbReference type="OrthoDB" id="114370at2759"/>
<proteinExistence type="predicted"/>
<protein>
    <submittedName>
        <fullName evidence="1">Uncharacterized protein</fullName>
    </submittedName>
</protein>
<evidence type="ECO:0000313" key="2">
    <source>
        <dbReference type="Proteomes" id="UP001153069"/>
    </source>
</evidence>